<reference evidence="9" key="1">
    <citation type="journal article" date="2014" name="Int. J. Syst. Evol. Microbiol.">
        <title>Complete genome sequence of Corynebacterium casei LMG S-19264T (=DSM 44701T), isolated from a smear-ripened cheese.</title>
        <authorList>
            <consortium name="US DOE Joint Genome Institute (JGI-PGF)"/>
            <person name="Walter F."/>
            <person name="Albersmeier A."/>
            <person name="Kalinowski J."/>
            <person name="Ruckert C."/>
        </authorList>
    </citation>
    <scope>NUCLEOTIDE SEQUENCE</scope>
    <source>
        <strain evidence="9">VKM Ac-1020</strain>
    </source>
</reference>
<keyword evidence="3" id="KW-0813">Transport</keyword>
<reference evidence="9" key="2">
    <citation type="submission" date="2023-01" db="EMBL/GenBank/DDBJ databases">
        <authorList>
            <person name="Sun Q."/>
            <person name="Evtushenko L."/>
        </authorList>
    </citation>
    <scope>NUCLEOTIDE SEQUENCE</scope>
    <source>
        <strain evidence="9">VKM Ac-1020</strain>
    </source>
</reference>
<evidence type="ECO:0000313" key="10">
    <source>
        <dbReference type="Proteomes" id="UP001142462"/>
    </source>
</evidence>
<dbReference type="PANTHER" id="PTHR30472">
    <property type="entry name" value="FERRIC ENTEROBACTIN TRANSPORT SYSTEM PERMEASE PROTEIN"/>
    <property type="match status" value="1"/>
</dbReference>
<feature type="transmembrane region" description="Helical" evidence="8">
    <location>
        <begin position="170"/>
        <end position="191"/>
    </location>
</feature>
<feature type="transmembrane region" description="Helical" evidence="8">
    <location>
        <begin position="211"/>
        <end position="230"/>
    </location>
</feature>
<keyword evidence="5 8" id="KW-0812">Transmembrane</keyword>
<dbReference type="EMBL" id="BSEJ01000004">
    <property type="protein sequence ID" value="GLJ60974.1"/>
    <property type="molecule type" value="Genomic_DNA"/>
</dbReference>
<proteinExistence type="inferred from homology"/>
<sequence>MSRPPEAPLTSVSAIARPSERRARPRSRPAAALLCALLLLVAVVLSLAVGGRVTSVGELLGALFAPTGTDADVTILGLRLPRTVLGLVVGACLGIAGTLTQGHTRNPVADPGLLGIYQGAALAIVVVTASGANPPALALALCAFAGALTVAVLVFAIARVAPGREGTLSFVLAGVAISALASSLVTAISLLDLQALDQLRFWQVGSLASRSGAIGAVWPLIVIGLVLAIANTRALNVLALGDDAASALGQAPWRARAVGIAAIALLGASAVTLAGPIAFAGLIVPHLARSLVGPDYRWQLTVSALLGPAIVLIADTVGRVVARPGEISVTVVLAVVGAPLFVAIARSRRKIAL</sequence>
<evidence type="ECO:0000256" key="7">
    <source>
        <dbReference type="ARBA" id="ARBA00023136"/>
    </source>
</evidence>
<protein>
    <submittedName>
        <fullName evidence="9">Iron ABC transporter permease</fullName>
    </submittedName>
</protein>
<organism evidence="9 10">
    <name type="scientific">Microbacterium barkeri</name>
    <dbReference type="NCBI Taxonomy" id="33917"/>
    <lineage>
        <taxon>Bacteria</taxon>
        <taxon>Bacillati</taxon>
        <taxon>Actinomycetota</taxon>
        <taxon>Actinomycetes</taxon>
        <taxon>Micrococcales</taxon>
        <taxon>Microbacteriaceae</taxon>
        <taxon>Microbacterium</taxon>
    </lineage>
</organism>
<dbReference type="GO" id="GO:0005886">
    <property type="term" value="C:plasma membrane"/>
    <property type="evidence" value="ECO:0007669"/>
    <property type="project" value="UniProtKB-SubCell"/>
</dbReference>
<comment type="subcellular location">
    <subcellularLocation>
        <location evidence="1">Cell membrane</location>
        <topology evidence="1">Multi-pass membrane protein</topology>
    </subcellularLocation>
</comment>
<dbReference type="FunFam" id="1.10.3470.10:FF:000001">
    <property type="entry name" value="Vitamin B12 ABC transporter permease BtuC"/>
    <property type="match status" value="1"/>
</dbReference>
<dbReference type="AlphaFoldDB" id="A0A9W6H2L9"/>
<dbReference type="Pfam" id="PF01032">
    <property type="entry name" value="FecCD"/>
    <property type="match status" value="1"/>
</dbReference>
<comment type="caution">
    <text evidence="9">The sequence shown here is derived from an EMBL/GenBank/DDBJ whole genome shotgun (WGS) entry which is preliminary data.</text>
</comment>
<keyword evidence="7 8" id="KW-0472">Membrane</keyword>
<dbReference type="RefSeq" id="WP_271172690.1">
    <property type="nucleotide sequence ID" value="NZ_BSEJ01000004.1"/>
</dbReference>
<evidence type="ECO:0000256" key="3">
    <source>
        <dbReference type="ARBA" id="ARBA00022448"/>
    </source>
</evidence>
<feature type="transmembrane region" description="Helical" evidence="8">
    <location>
        <begin position="136"/>
        <end position="158"/>
    </location>
</feature>
<evidence type="ECO:0000256" key="8">
    <source>
        <dbReference type="SAM" id="Phobius"/>
    </source>
</evidence>
<dbReference type="CDD" id="cd06550">
    <property type="entry name" value="TM_ABC_iron-siderophores_like"/>
    <property type="match status" value="1"/>
</dbReference>
<feature type="transmembrane region" description="Helical" evidence="8">
    <location>
        <begin position="83"/>
        <end position="100"/>
    </location>
</feature>
<evidence type="ECO:0000313" key="9">
    <source>
        <dbReference type="EMBL" id="GLJ60974.1"/>
    </source>
</evidence>
<keyword evidence="10" id="KW-1185">Reference proteome</keyword>
<dbReference type="InterPro" id="IPR037294">
    <property type="entry name" value="ABC_BtuC-like"/>
</dbReference>
<accession>A0A9W6H2L9</accession>
<dbReference type="PANTHER" id="PTHR30472:SF1">
    <property type="entry name" value="FE(3+) DICITRATE TRANSPORT SYSTEM PERMEASE PROTEIN FECC-RELATED"/>
    <property type="match status" value="1"/>
</dbReference>
<evidence type="ECO:0000256" key="4">
    <source>
        <dbReference type="ARBA" id="ARBA00022475"/>
    </source>
</evidence>
<feature type="transmembrane region" description="Helical" evidence="8">
    <location>
        <begin position="112"/>
        <end position="130"/>
    </location>
</feature>
<dbReference type="SUPFAM" id="SSF81345">
    <property type="entry name" value="ABC transporter involved in vitamin B12 uptake, BtuC"/>
    <property type="match status" value="1"/>
</dbReference>
<dbReference type="Proteomes" id="UP001142462">
    <property type="component" value="Unassembled WGS sequence"/>
</dbReference>
<name>A0A9W6H2L9_9MICO</name>
<evidence type="ECO:0000256" key="6">
    <source>
        <dbReference type="ARBA" id="ARBA00022989"/>
    </source>
</evidence>
<keyword evidence="6 8" id="KW-1133">Transmembrane helix</keyword>
<comment type="similarity">
    <text evidence="2">Belongs to the binding-protein-dependent transport system permease family. FecCD subfamily.</text>
</comment>
<feature type="transmembrane region" description="Helical" evidence="8">
    <location>
        <begin position="327"/>
        <end position="345"/>
    </location>
</feature>
<dbReference type="GO" id="GO:0033214">
    <property type="term" value="P:siderophore-iron import into cell"/>
    <property type="evidence" value="ECO:0007669"/>
    <property type="project" value="TreeGrafter"/>
</dbReference>
<feature type="transmembrane region" description="Helical" evidence="8">
    <location>
        <begin position="296"/>
        <end position="315"/>
    </location>
</feature>
<evidence type="ECO:0000256" key="1">
    <source>
        <dbReference type="ARBA" id="ARBA00004651"/>
    </source>
</evidence>
<evidence type="ECO:0000256" key="2">
    <source>
        <dbReference type="ARBA" id="ARBA00007935"/>
    </source>
</evidence>
<feature type="transmembrane region" description="Helical" evidence="8">
    <location>
        <begin position="258"/>
        <end position="284"/>
    </location>
</feature>
<dbReference type="InterPro" id="IPR000522">
    <property type="entry name" value="ABC_transptr_permease_BtuC"/>
</dbReference>
<gene>
    <name evidence="9" type="ORF">GCM10017576_11030</name>
</gene>
<keyword evidence="4" id="KW-1003">Cell membrane</keyword>
<dbReference type="Gene3D" id="1.10.3470.10">
    <property type="entry name" value="ABC transporter involved in vitamin B12 uptake, BtuC"/>
    <property type="match status" value="1"/>
</dbReference>
<dbReference type="GO" id="GO:0022857">
    <property type="term" value="F:transmembrane transporter activity"/>
    <property type="evidence" value="ECO:0007669"/>
    <property type="project" value="InterPro"/>
</dbReference>
<evidence type="ECO:0000256" key="5">
    <source>
        <dbReference type="ARBA" id="ARBA00022692"/>
    </source>
</evidence>